<reference evidence="2" key="1">
    <citation type="submission" date="2021-08" db="EMBL/GenBank/DDBJ databases">
        <authorList>
            <person name="Stevens D.C."/>
        </authorList>
    </citation>
    <scope>NUCLEOTIDE SEQUENCE</scope>
    <source>
        <strain evidence="2">DSM 53165</strain>
    </source>
</reference>
<dbReference type="Proteomes" id="UP001139031">
    <property type="component" value="Unassembled WGS sequence"/>
</dbReference>
<accession>A0ABS7U4H2</accession>
<organism evidence="2 3">
    <name type="scientific">Nannocystis pusilla</name>
    <dbReference type="NCBI Taxonomy" id="889268"/>
    <lineage>
        <taxon>Bacteria</taxon>
        <taxon>Pseudomonadati</taxon>
        <taxon>Myxococcota</taxon>
        <taxon>Polyangia</taxon>
        <taxon>Nannocystales</taxon>
        <taxon>Nannocystaceae</taxon>
        <taxon>Nannocystis</taxon>
    </lineage>
</organism>
<keyword evidence="3" id="KW-1185">Reference proteome</keyword>
<evidence type="ECO:0000256" key="1">
    <source>
        <dbReference type="SAM" id="MobiDB-lite"/>
    </source>
</evidence>
<sequence length="338" mass="34933">MRRSSRSILAPACVLALAACNEHRYGFYPGTETDGEFTSTISTTDGLPTTLGPTSISPTTVSPTTVSPTSVTITTTETTATVTTDPTFTVTTESPHECELVLPAVVPIHQNTSLSAQGDDFSLSCGGVGGTDIGVVWTAPATGRYQFDTIGSTFDSLLAVLEGTCSGKELACDDDSGGNLTSKVQVDLLAGQTVTLVIDSFGQSNAEVLFNITEVPVESVCPDAVFDPVVPITIDGQTLGAPNARGGACGGSDSPEIEAMWTAPFEGLFVFEVIEADFDPVLYLLDSSCNGPEFVCNNDSSGPFPAVSVFMFAGQTVVLVVDGVGGSAGKFLLSIHEG</sequence>
<gene>
    <name evidence="2" type="ORF">K7C98_38755</name>
</gene>
<name>A0ABS7U4H2_9BACT</name>
<feature type="region of interest" description="Disordered" evidence="1">
    <location>
        <begin position="44"/>
        <end position="68"/>
    </location>
</feature>
<proteinExistence type="predicted"/>
<dbReference type="RefSeq" id="WP_224196951.1">
    <property type="nucleotide sequence ID" value="NZ_JAIRAU010000056.1"/>
</dbReference>
<comment type="caution">
    <text evidence="2">The sequence shown here is derived from an EMBL/GenBank/DDBJ whole genome shotgun (WGS) entry which is preliminary data.</text>
</comment>
<dbReference type="EMBL" id="JAIRAU010000056">
    <property type="protein sequence ID" value="MBZ5715210.1"/>
    <property type="molecule type" value="Genomic_DNA"/>
</dbReference>
<evidence type="ECO:0008006" key="4">
    <source>
        <dbReference type="Google" id="ProtNLM"/>
    </source>
</evidence>
<evidence type="ECO:0000313" key="3">
    <source>
        <dbReference type="Proteomes" id="UP001139031"/>
    </source>
</evidence>
<protein>
    <recommendedName>
        <fullName evidence="4">Ig-like domain-containing protein</fullName>
    </recommendedName>
</protein>
<evidence type="ECO:0000313" key="2">
    <source>
        <dbReference type="EMBL" id="MBZ5715210.1"/>
    </source>
</evidence>
<dbReference type="PROSITE" id="PS51257">
    <property type="entry name" value="PROKAR_LIPOPROTEIN"/>
    <property type="match status" value="1"/>
</dbReference>